<dbReference type="AlphaFoldDB" id="A0A016V0H8"/>
<proteinExistence type="predicted"/>
<evidence type="ECO:0000313" key="2">
    <source>
        <dbReference type="Proteomes" id="UP000024635"/>
    </source>
</evidence>
<gene>
    <name evidence="1" type="primary">Acey_s0022.g527</name>
    <name evidence="1" type="ORF">Y032_0022g527</name>
</gene>
<dbReference type="Proteomes" id="UP000024635">
    <property type="component" value="Unassembled WGS sequence"/>
</dbReference>
<protein>
    <submittedName>
        <fullName evidence="1">Uncharacterized protein</fullName>
    </submittedName>
</protein>
<reference evidence="2" key="1">
    <citation type="journal article" date="2015" name="Nat. Genet.">
        <title>The genome and transcriptome of the zoonotic hookworm Ancylostoma ceylanicum identify infection-specific gene families.</title>
        <authorList>
            <person name="Schwarz E.M."/>
            <person name="Hu Y."/>
            <person name="Antoshechkin I."/>
            <person name="Miller M.M."/>
            <person name="Sternberg P.W."/>
            <person name="Aroian R.V."/>
        </authorList>
    </citation>
    <scope>NUCLEOTIDE SEQUENCE</scope>
    <source>
        <strain evidence="2">HY135</strain>
    </source>
</reference>
<sequence>MDKYSTNFMFEPQNLVLFFHPRSSPKKKNKDLNSFVITIVSNSLCGPAESTILEKSQNRVHCLCCLSERLLYNGRLLQLFPPQLLMESVDR</sequence>
<evidence type="ECO:0000313" key="1">
    <source>
        <dbReference type="EMBL" id="EYC20243.1"/>
    </source>
</evidence>
<comment type="caution">
    <text evidence="1">The sequence shown here is derived from an EMBL/GenBank/DDBJ whole genome shotgun (WGS) entry which is preliminary data.</text>
</comment>
<organism evidence="1 2">
    <name type="scientific">Ancylostoma ceylanicum</name>
    <dbReference type="NCBI Taxonomy" id="53326"/>
    <lineage>
        <taxon>Eukaryota</taxon>
        <taxon>Metazoa</taxon>
        <taxon>Ecdysozoa</taxon>
        <taxon>Nematoda</taxon>
        <taxon>Chromadorea</taxon>
        <taxon>Rhabditida</taxon>
        <taxon>Rhabditina</taxon>
        <taxon>Rhabditomorpha</taxon>
        <taxon>Strongyloidea</taxon>
        <taxon>Ancylostomatidae</taxon>
        <taxon>Ancylostomatinae</taxon>
        <taxon>Ancylostoma</taxon>
    </lineage>
</organism>
<accession>A0A016V0H8</accession>
<keyword evidence="2" id="KW-1185">Reference proteome</keyword>
<dbReference type="EMBL" id="JARK01001358">
    <property type="protein sequence ID" value="EYC20243.1"/>
    <property type="molecule type" value="Genomic_DNA"/>
</dbReference>
<name>A0A016V0H8_9BILA</name>